<sequence>MKVVIGLVFLGVLLGFGEKWYTSQRCEKVEIILEDSRTPLLARKDIEMILSEAGKRPLEGRPFRQMDLNYLESRVESNPLVKDCQISRNLKGSLEVRVITHQPIARLIQPDLPDNGMDRYLNEEGRFMPLSERSTARVLLLSGPYFERKNNLRAVRDSSLLSLIRQIDRDSLWRAQIGWMEVDRQGEVTMWPQVGDVPVEFGPAAGRDAKFKKMKTFFRQILPLRGWSSYSKVSVKYQNQIVCTKVDTLKH</sequence>
<dbReference type="Gene3D" id="3.10.20.310">
    <property type="entry name" value="membrane protein fhac"/>
    <property type="match status" value="1"/>
</dbReference>
<keyword evidence="5" id="KW-0131">Cell cycle</keyword>
<dbReference type="AlphaFoldDB" id="A0A1G9MVT8"/>
<keyword evidence="2 7" id="KW-0132">Cell division</keyword>
<keyword evidence="4" id="KW-1133">Transmembrane helix</keyword>
<gene>
    <name evidence="7" type="ORF">SAMN04488090_1752</name>
</gene>
<evidence type="ECO:0000256" key="2">
    <source>
        <dbReference type="ARBA" id="ARBA00022618"/>
    </source>
</evidence>
<dbReference type="RefSeq" id="WP_093200549.1">
    <property type="nucleotide sequence ID" value="NZ_FNGS01000003.1"/>
</dbReference>
<protein>
    <submittedName>
        <fullName evidence="7">Cell division protein FtsQ</fullName>
    </submittedName>
</protein>
<feature type="domain" description="POTRA" evidence="6">
    <location>
        <begin position="49"/>
        <end position="98"/>
    </location>
</feature>
<dbReference type="OrthoDB" id="1466667at2"/>
<keyword evidence="1" id="KW-1003">Cell membrane</keyword>
<proteinExistence type="predicted"/>
<dbReference type="Pfam" id="PF08478">
    <property type="entry name" value="POTRA_1"/>
    <property type="match status" value="1"/>
</dbReference>
<keyword evidence="8" id="KW-1185">Reference proteome</keyword>
<dbReference type="InterPro" id="IPR013685">
    <property type="entry name" value="POTRA_FtsQ_type"/>
</dbReference>
<evidence type="ECO:0000256" key="5">
    <source>
        <dbReference type="ARBA" id="ARBA00023306"/>
    </source>
</evidence>
<name>A0A1G9MVT8_9BACT</name>
<accession>A0A1G9MVT8</accession>
<evidence type="ECO:0000313" key="8">
    <source>
        <dbReference type="Proteomes" id="UP000198901"/>
    </source>
</evidence>
<organism evidence="7 8">
    <name type="scientific">Siphonobacter aquaeclarae</name>
    <dbReference type="NCBI Taxonomy" id="563176"/>
    <lineage>
        <taxon>Bacteria</taxon>
        <taxon>Pseudomonadati</taxon>
        <taxon>Bacteroidota</taxon>
        <taxon>Cytophagia</taxon>
        <taxon>Cytophagales</taxon>
        <taxon>Cytophagaceae</taxon>
        <taxon>Siphonobacter</taxon>
    </lineage>
</organism>
<dbReference type="GO" id="GO:0051301">
    <property type="term" value="P:cell division"/>
    <property type="evidence" value="ECO:0007669"/>
    <property type="project" value="UniProtKB-KW"/>
</dbReference>
<evidence type="ECO:0000256" key="1">
    <source>
        <dbReference type="ARBA" id="ARBA00022475"/>
    </source>
</evidence>
<evidence type="ECO:0000256" key="3">
    <source>
        <dbReference type="ARBA" id="ARBA00022692"/>
    </source>
</evidence>
<evidence type="ECO:0000259" key="6">
    <source>
        <dbReference type="Pfam" id="PF08478"/>
    </source>
</evidence>
<dbReference type="STRING" id="563176.SAMN04488090_1752"/>
<dbReference type="EMBL" id="FNGS01000003">
    <property type="protein sequence ID" value="SDL78027.1"/>
    <property type="molecule type" value="Genomic_DNA"/>
</dbReference>
<keyword evidence="4" id="KW-0472">Membrane</keyword>
<evidence type="ECO:0000313" key="7">
    <source>
        <dbReference type="EMBL" id="SDL78027.1"/>
    </source>
</evidence>
<keyword evidence="3" id="KW-0812">Transmembrane</keyword>
<evidence type="ECO:0000256" key="4">
    <source>
        <dbReference type="ARBA" id="ARBA00022989"/>
    </source>
</evidence>
<reference evidence="7 8" key="1">
    <citation type="submission" date="2016-10" db="EMBL/GenBank/DDBJ databases">
        <authorList>
            <person name="de Groot N.N."/>
        </authorList>
    </citation>
    <scope>NUCLEOTIDE SEQUENCE [LARGE SCALE GENOMIC DNA]</scope>
    <source>
        <strain evidence="7 8">DSM 21668</strain>
    </source>
</reference>
<dbReference type="Proteomes" id="UP000198901">
    <property type="component" value="Unassembled WGS sequence"/>
</dbReference>